<evidence type="ECO:0000313" key="2">
    <source>
        <dbReference type="Proteomes" id="UP000318017"/>
    </source>
</evidence>
<dbReference type="RefSeq" id="WP_145076370.1">
    <property type="nucleotide sequence ID" value="NZ_CP036298.1"/>
</dbReference>
<dbReference type="AlphaFoldDB" id="A0A518G4F3"/>
<protein>
    <submittedName>
        <fullName evidence="1">Uncharacterized protein</fullName>
    </submittedName>
</protein>
<organism evidence="1 2">
    <name type="scientific">Aureliella helgolandensis</name>
    <dbReference type="NCBI Taxonomy" id="2527968"/>
    <lineage>
        <taxon>Bacteria</taxon>
        <taxon>Pseudomonadati</taxon>
        <taxon>Planctomycetota</taxon>
        <taxon>Planctomycetia</taxon>
        <taxon>Pirellulales</taxon>
        <taxon>Pirellulaceae</taxon>
        <taxon>Aureliella</taxon>
    </lineage>
</organism>
<dbReference type="Proteomes" id="UP000318017">
    <property type="component" value="Chromosome"/>
</dbReference>
<evidence type="ECO:0000313" key="1">
    <source>
        <dbReference type="EMBL" id="QDV23430.1"/>
    </source>
</evidence>
<gene>
    <name evidence="1" type="ORF">Q31a_17280</name>
</gene>
<accession>A0A518G4F3</accession>
<proteinExistence type="predicted"/>
<reference evidence="1 2" key="1">
    <citation type="submission" date="2019-02" db="EMBL/GenBank/DDBJ databases">
        <title>Deep-cultivation of Planctomycetes and their phenomic and genomic characterization uncovers novel biology.</title>
        <authorList>
            <person name="Wiegand S."/>
            <person name="Jogler M."/>
            <person name="Boedeker C."/>
            <person name="Pinto D."/>
            <person name="Vollmers J."/>
            <person name="Rivas-Marin E."/>
            <person name="Kohn T."/>
            <person name="Peeters S.H."/>
            <person name="Heuer A."/>
            <person name="Rast P."/>
            <person name="Oberbeckmann S."/>
            <person name="Bunk B."/>
            <person name="Jeske O."/>
            <person name="Meyerdierks A."/>
            <person name="Storesund J.E."/>
            <person name="Kallscheuer N."/>
            <person name="Luecker S."/>
            <person name="Lage O.M."/>
            <person name="Pohl T."/>
            <person name="Merkel B.J."/>
            <person name="Hornburger P."/>
            <person name="Mueller R.-W."/>
            <person name="Bruemmer F."/>
            <person name="Labrenz M."/>
            <person name="Spormann A.M."/>
            <person name="Op den Camp H."/>
            <person name="Overmann J."/>
            <person name="Amann R."/>
            <person name="Jetten M.S.M."/>
            <person name="Mascher T."/>
            <person name="Medema M.H."/>
            <person name="Devos D.P."/>
            <person name="Kaster A.-K."/>
            <person name="Ovreas L."/>
            <person name="Rohde M."/>
            <person name="Galperin M.Y."/>
            <person name="Jogler C."/>
        </authorList>
    </citation>
    <scope>NUCLEOTIDE SEQUENCE [LARGE SCALE GENOMIC DNA]</scope>
    <source>
        <strain evidence="1 2">Q31a</strain>
    </source>
</reference>
<dbReference type="EMBL" id="CP036298">
    <property type="protein sequence ID" value="QDV23430.1"/>
    <property type="molecule type" value="Genomic_DNA"/>
</dbReference>
<name>A0A518G4F3_9BACT</name>
<keyword evidence="2" id="KW-1185">Reference proteome</keyword>
<dbReference type="KEGG" id="ahel:Q31a_17280"/>
<sequence>MLPISDQITIFTGAVSRSAQGFNRISGKLLDHLITLAGGPGKLGDNPDAECLRLSSQHAGTKGRTVELNQSASVLLLKKAGVKLEASSAATEATSKTSTQPPK</sequence>